<dbReference type="InterPro" id="IPR000836">
    <property type="entry name" value="PRTase_dom"/>
</dbReference>
<dbReference type="AlphaFoldDB" id="A0A1F7F012"/>
<comment type="similarity">
    <text evidence="1">Belongs to the ComF/GntX family.</text>
</comment>
<dbReference type="InterPro" id="IPR029057">
    <property type="entry name" value="PRTase-like"/>
</dbReference>
<dbReference type="SUPFAM" id="SSF53271">
    <property type="entry name" value="PRTase-like"/>
    <property type="match status" value="1"/>
</dbReference>
<protein>
    <recommendedName>
        <fullName evidence="2">Phosphoribosyltransferase domain-containing protein</fullName>
    </recommendedName>
</protein>
<comment type="caution">
    <text evidence="3">The sequence shown here is derived from an EMBL/GenBank/DDBJ whole genome shotgun (WGS) entry which is preliminary data.</text>
</comment>
<name>A0A1F7F012_UNCRA</name>
<dbReference type="Gene3D" id="3.40.50.2020">
    <property type="match status" value="1"/>
</dbReference>
<dbReference type="InterPro" id="IPR051910">
    <property type="entry name" value="ComF/GntX_DNA_util-trans"/>
</dbReference>
<feature type="domain" description="Phosphoribosyltransferase" evidence="2">
    <location>
        <begin position="149"/>
        <end position="219"/>
    </location>
</feature>
<accession>A0A1F7F012</accession>
<evidence type="ECO:0000313" key="4">
    <source>
        <dbReference type="Proteomes" id="UP000179243"/>
    </source>
</evidence>
<dbReference type="EMBL" id="MFYX01000157">
    <property type="protein sequence ID" value="OGJ99886.1"/>
    <property type="molecule type" value="Genomic_DNA"/>
</dbReference>
<dbReference type="Proteomes" id="UP000179243">
    <property type="component" value="Unassembled WGS sequence"/>
</dbReference>
<organism evidence="3 4">
    <name type="scientific">Candidatus Raymondbacteria bacterium RIFOXYD12_FULL_49_13</name>
    <dbReference type="NCBI Taxonomy" id="1817890"/>
    <lineage>
        <taxon>Bacteria</taxon>
        <taxon>Raymondiibacteriota</taxon>
    </lineage>
</organism>
<dbReference type="PANTHER" id="PTHR47505">
    <property type="entry name" value="DNA UTILIZATION PROTEIN YHGH"/>
    <property type="match status" value="1"/>
</dbReference>
<evidence type="ECO:0000256" key="1">
    <source>
        <dbReference type="ARBA" id="ARBA00008007"/>
    </source>
</evidence>
<evidence type="ECO:0000259" key="2">
    <source>
        <dbReference type="Pfam" id="PF00156"/>
    </source>
</evidence>
<evidence type="ECO:0000313" key="3">
    <source>
        <dbReference type="EMBL" id="OGJ99886.1"/>
    </source>
</evidence>
<dbReference type="CDD" id="cd06223">
    <property type="entry name" value="PRTases_typeI"/>
    <property type="match status" value="1"/>
</dbReference>
<dbReference type="Pfam" id="PF00156">
    <property type="entry name" value="Pribosyltran"/>
    <property type="match status" value="1"/>
</dbReference>
<sequence length="221" mass="23907">MAFQKIAPLSVALNFVFPPVCTACKGYLSDTSTPVCSTCWDGLETDAGPFPDCSTGDFAFSSIRAVWKFSPVFQTIAHLLKYDKKHAVGRRIGEIMFARTLPEYFSGMDLLVPVPVHHTRKRERGYNQAEVIAQALATRSGIALHARALKRLRKTGTQTKLGKAQRGKNIFGAFMAVEDLSGKKVLLVDDVFTTGATVNACAQALKAAGAAEVRVLTAARA</sequence>
<gene>
    <name evidence="3" type="ORF">A2519_00055</name>
</gene>
<dbReference type="PANTHER" id="PTHR47505:SF1">
    <property type="entry name" value="DNA UTILIZATION PROTEIN YHGH"/>
    <property type="match status" value="1"/>
</dbReference>
<proteinExistence type="inferred from homology"/>
<reference evidence="3 4" key="1">
    <citation type="journal article" date="2016" name="Nat. Commun.">
        <title>Thousands of microbial genomes shed light on interconnected biogeochemical processes in an aquifer system.</title>
        <authorList>
            <person name="Anantharaman K."/>
            <person name="Brown C.T."/>
            <person name="Hug L.A."/>
            <person name="Sharon I."/>
            <person name="Castelle C.J."/>
            <person name="Probst A.J."/>
            <person name="Thomas B.C."/>
            <person name="Singh A."/>
            <person name="Wilkins M.J."/>
            <person name="Karaoz U."/>
            <person name="Brodie E.L."/>
            <person name="Williams K.H."/>
            <person name="Hubbard S.S."/>
            <person name="Banfield J.F."/>
        </authorList>
    </citation>
    <scope>NUCLEOTIDE SEQUENCE [LARGE SCALE GENOMIC DNA]</scope>
</reference>